<feature type="transmembrane region" description="Helical" evidence="6">
    <location>
        <begin position="181"/>
        <end position="201"/>
    </location>
</feature>
<keyword evidence="4 6" id="KW-1133">Transmembrane helix</keyword>
<evidence type="ECO:0000256" key="2">
    <source>
        <dbReference type="ARBA" id="ARBA00007635"/>
    </source>
</evidence>
<evidence type="ECO:0000256" key="5">
    <source>
        <dbReference type="ARBA" id="ARBA00023136"/>
    </source>
</evidence>
<evidence type="ECO:0000256" key="6">
    <source>
        <dbReference type="RuleBase" id="RU363077"/>
    </source>
</evidence>
<feature type="domain" description="EamA" evidence="7">
    <location>
        <begin position="7"/>
        <end position="146"/>
    </location>
</feature>
<feature type="transmembrane region" description="Helical" evidence="6">
    <location>
        <begin position="68"/>
        <end position="86"/>
    </location>
</feature>
<dbReference type="Proteomes" id="UP001515500">
    <property type="component" value="Chromosome 14"/>
</dbReference>
<keyword evidence="3 6" id="KW-0812">Transmembrane</keyword>
<dbReference type="GeneID" id="120276268"/>
<feature type="transmembrane region" description="Helical" evidence="6">
    <location>
        <begin position="245"/>
        <end position="265"/>
    </location>
</feature>
<feature type="transmembrane region" description="Helical" evidence="6">
    <location>
        <begin position="7"/>
        <end position="28"/>
    </location>
</feature>
<dbReference type="SUPFAM" id="SSF103481">
    <property type="entry name" value="Multidrug resistance efflux transporter EmrE"/>
    <property type="match status" value="2"/>
</dbReference>
<feature type="domain" description="EamA" evidence="7">
    <location>
        <begin position="183"/>
        <end position="320"/>
    </location>
</feature>
<keyword evidence="5 6" id="KW-0472">Membrane</keyword>
<dbReference type="InterPro" id="IPR037185">
    <property type="entry name" value="EmrE-like"/>
</dbReference>
<feature type="transmembrane region" description="Helical" evidence="6">
    <location>
        <begin position="98"/>
        <end position="119"/>
    </location>
</feature>
<evidence type="ECO:0000259" key="7">
    <source>
        <dbReference type="Pfam" id="PF00892"/>
    </source>
</evidence>
<dbReference type="InterPro" id="IPR000620">
    <property type="entry name" value="EamA_dom"/>
</dbReference>
<accession>A0AB40CG56</accession>
<feature type="transmembrane region" description="Helical" evidence="6">
    <location>
        <begin position="34"/>
        <end position="56"/>
    </location>
</feature>
<dbReference type="AlphaFoldDB" id="A0AB40CG56"/>
<feature type="transmembrane region" description="Helical" evidence="6">
    <location>
        <begin position="277"/>
        <end position="296"/>
    </location>
</feature>
<dbReference type="PANTHER" id="PTHR31218">
    <property type="entry name" value="WAT1-RELATED PROTEIN"/>
    <property type="match status" value="1"/>
</dbReference>
<keyword evidence="8" id="KW-1185">Reference proteome</keyword>
<protein>
    <recommendedName>
        <fullName evidence="6">WAT1-related protein</fullName>
    </recommendedName>
</protein>
<dbReference type="Pfam" id="PF00892">
    <property type="entry name" value="EamA"/>
    <property type="match status" value="2"/>
</dbReference>
<gene>
    <name evidence="9" type="primary">LOC120276268</name>
</gene>
<feature type="transmembrane region" description="Helical" evidence="6">
    <location>
        <begin position="213"/>
        <end position="233"/>
    </location>
</feature>
<evidence type="ECO:0000256" key="4">
    <source>
        <dbReference type="ARBA" id="ARBA00022989"/>
    </source>
</evidence>
<reference evidence="9" key="1">
    <citation type="submission" date="2025-08" db="UniProtKB">
        <authorList>
            <consortium name="RefSeq"/>
        </authorList>
    </citation>
    <scope>IDENTIFICATION</scope>
</reference>
<comment type="subcellular location">
    <subcellularLocation>
        <location evidence="1 6">Membrane</location>
        <topology evidence="1 6">Multi-pass membrane protein</topology>
    </subcellularLocation>
</comment>
<proteinExistence type="inferred from homology"/>
<name>A0AB40CG56_DIOCR</name>
<evidence type="ECO:0000313" key="9">
    <source>
        <dbReference type="RefSeq" id="XP_039138923.1"/>
    </source>
</evidence>
<dbReference type="InterPro" id="IPR030184">
    <property type="entry name" value="WAT1-related"/>
</dbReference>
<sequence>MKACTPYIGMLIVQFAYGGSNILCKLALENGLSYLVFIVYRHLIAMVILAPLAYLYERKNRHSLSLAILAKIFVLALFGTTIHQNLYYAGLDYTSPTVASALASVIPVLTFILATLLRMERISMKNKKGRAKLLGTTICISGALIFTFWKGHQFKGFVEKPLIVVNGNVHAHEAEHERHDWIKGSVLILTSYIAFSVWLILQGIVYKVYPAGLSMNTIICFFAALQSSVLALIFERNSSSWHLSWNIQLVTIIYCGTFISCLAYYLQTICVHEKGPVFVALFMPLLLVIVGVFSAICFAERLHLGSLIGAFMIILGLYCYLWGKNRDTVKDEEDKDIEEQDEMFSKIGLQTQS</sequence>
<feature type="transmembrane region" description="Helical" evidence="6">
    <location>
        <begin position="131"/>
        <end position="149"/>
    </location>
</feature>
<feature type="transmembrane region" description="Helical" evidence="6">
    <location>
        <begin position="302"/>
        <end position="321"/>
    </location>
</feature>
<evidence type="ECO:0000256" key="3">
    <source>
        <dbReference type="ARBA" id="ARBA00022692"/>
    </source>
</evidence>
<evidence type="ECO:0000256" key="1">
    <source>
        <dbReference type="ARBA" id="ARBA00004141"/>
    </source>
</evidence>
<dbReference type="RefSeq" id="XP_039138923.1">
    <property type="nucleotide sequence ID" value="XM_039282989.1"/>
</dbReference>
<dbReference type="GO" id="GO:0016020">
    <property type="term" value="C:membrane"/>
    <property type="evidence" value="ECO:0007669"/>
    <property type="project" value="UniProtKB-SubCell"/>
</dbReference>
<organism evidence="8 9">
    <name type="scientific">Dioscorea cayennensis subsp. rotundata</name>
    <name type="common">White Guinea yam</name>
    <name type="synonym">Dioscorea rotundata</name>
    <dbReference type="NCBI Taxonomy" id="55577"/>
    <lineage>
        <taxon>Eukaryota</taxon>
        <taxon>Viridiplantae</taxon>
        <taxon>Streptophyta</taxon>
        <taxon>Embryophyta</taxon>
        <taxon>Tracheophyta</taxon>
        <taxon>Spermatophyta</taxon>
        <taxon>Magnoliopsida</taxon>
        <taxon>Liliopsida</taxon>
        <taxon>Dioscoreales</taxon>
        <taxon>Dioscoreaceae</taxon>
        <taxon>Dioscorea</taxon>
    </lineage>
</organism>
<comment type="similarity">
    <text evidence="2 6">Belongs to the drug/metabolite transporter (DMT) superfamily. Plant drug/metabolite exporter (P-DME) (TC 2.A.7.4) family.</text>
</comment>
<evidence type="ECO:0000313" key="8">
    <source>
        <dbReference type="Proteomes" id="UP001515500"/>
    </source>
</evidence>
<dbReference type="GO" id="GO:0022857">
    <property type="term" value="F:transmembrane transporter activity"/>
    <property type="evidence" value="ECO:0007669"/>
    <property type="project" value="InterPro"/>
</dbReference>